<evidence type="ECO:0000259" key="1">
    <source>
        <dbReference type="PROSITE" id="PS51186"/>
    </source>
</evidence>
<dbReference type="RefSeq" id="WP_307477721.1">
    <property type="nucleotide sequence ID" value="NZ_JAUSUB010000023.1"/>
</dbReference>
<protein>
    <submittedName>
        <fullName evidence="2">Acetyltransferase</fullName>
    </submittedName>
</protein>
<name>A0ABU0APU2_9BACI</name>
<dbReference type="PANTHER" id="PTHR37817">
    <property type="entry name" value="N-ACETYLTRANSFERASE EIS"/>
    <property type="match status" value="1"/>
</dbReference>
<proteinExistence type="predicted"/>
<dbReference type="InterPro" id="IPR041380">
    <property type="entry name" value="Acetyltransf_17"/>
</dbReference>
<dbReference type="CDD" id="cd04301">
    <property type="entry name" value="NAT_SF"/>
    <property type="match status" value="1"/>
</dbReference>
<dbReference type="InterPro" id="IPR016181">
    <property type="entry name" value="Acyl_CoA_acyltransferase"/>
</dbReference>
<evidence type="ECO:0000313" key="2">
    <source>
        <dbReference type="EMBL" id="MDQ0272403.1"/>
    </source>
</evidence>
<dbReference type="PROSITE" id="PS51186">
    <property type="entry name" value="GNAT"/>
    <property type="match status" value="1"/>
</dbReference>
<evidence type="ECO:0000313" key="3">
    <source>
        <dbReference type="Proteomes" id="UP001238088"/>
    </source>
</evidence>
<dbReference type="SUPFAM" id="SSF55729">
    <property type="entry name" value="Acyl-CoA N-acyltransferases (Nat)"/>
    <property type="match status" value="1"/>
</dbReference>
<dbReference type="Pfam" id="PF17668">
    <property type="entry name" value="Acetyltransf_17"/>
    <property type="match status" value="1"/>
</dbReference>
<keyword evidence="3" id="KW-1185">Reference proteome</keyword>
<dbReference type="EMBL" id="JAUSUB010000023">
    <property type="protein sequence ID" value="MDQ0272403.1"/>
    <property type="molecule type" value="Genomic_DNA"/>
</dbReference>
<dbReference type="Pfam" id="PF13527">
    <property type="entry name" value="Acetyltransf_9"/>
    <property type="match status" value="1"/>
</dbReference>
<dbReference type="Proteomes" id="UP001238088">
    <property type="component" value="Unassembled WGS sequence"/>
</dbReference>
<dbReference type="Gene3D" id="3.40.630.30">
    <property type="match status" value="2"/>
</dbReference>
<feature type="domain" description="N-acetyltransferase" evidence="1">
    <location>
        <begin position="1"/>
        <end position="141"/>
    </location>
</feature>
<organism evidence="2 3">
    <name type="scientific">Cytobacillus purgationiresistens</name>
    <dbReference type="NCBI Taxonomy" id="863449"/>
    <lineage>
        <taxon>Bacteria</taxon>
        <taxon>Bacillati</taxon>
        <taxon>Bacillota</taxon>
        <taxon>Bacilli</taxon>
        <taxon>Bacillales</taxon>
        <taxon>Bacillaceae</taxon>
        <taxon>Cytobacillus</taxon>
    </lineage>
</organism>
<dbReference type="InterPro" id="IPR051554">
    <property type="entry name" value="Acetyltransferase_Eis"/>
</dbReference>
<gene>
    <name evidence="2" type="ORF">J2S17_004295</name>
</gene>
<sequence length="247" mass="28998">MSIQRLKSDQYEEAIKLSMYAFQYKVQDHEIDKRKKMLDKQQIIGIWEEDRLASKLHMLSLQISINGHDWKMGGIAGVATYPEYRRKGHVKELIAQSLKEMKSKGEVFSFLHPFDIGFYRKYGWEIFAENKKVIIETKDLAMIGQLAGTIKRVNKSGNQSIEQMYKEYISHYSGGLVRDQDWWKTSIYSHDDEIAVFTNEQGQETGYMIYEIQDRVMRVSEYVGLDQEARVQLWNFICQHDSMLGKV</sequence>
<comment type="caution">
    <text evidence="2">The sequence shown here is derived from an EMBL/GenBank/DDBJ whole genome shotgun (WGS) entry which is preliminary data.</text>
</comment>
<accession>A0ABU0APU2</accession>
<reference evidence="2 3" key="1">
    <citation type="submission" date="2023-07" db="EMBL/GenBank/DDBJ databases">
        <title>Genomic Encyclopedia of Type Strains, Phase IV (KMG-IV): sequencing the most valuable type-strain genomes for metagenomic binning, comparative biology and taxonomic classification.</title>
        <authorList>
            <person name="Goeker M."/>
        </authorList>
    </citation>
    <scope>NUCLEOTIDE SEQUENCE [LARGE SCALE GENOMIC DNA]</scope>
    <source>
        <strain evidence="2 3">DSM 23494</strain>
    </source>
</reference>
<dbReference type="InterPro" id="IPR000182">
    <property type="entry name" value="GNAT_dom"/>
</dbReference>
<dbReference type="PANTHER" id="PTHR37817:SF1">
    <property type="entry name" value="N-ACETYLTRANSFERASE EIS"/>
    <property type="match status" value="1"/>
</dbReference>